<protein>
    <submittedName>
        <fullName evidence="2">Amidohydrolase</fullName>
    </submittedName>
</protein>
<dbReference type="GO" id="GO:0016787">
    <property type="term" value="F:hydrolase activity"/>
    <property type="evidence" value="ECO:0007669"/>
    <property type="project" value="UniProtKB-KW"/>
</dbReference>
<dbReference type="OrthoDB" id="7325417at2"/>
<name>A0A512DZM6_9PROT</name>
<evidence type="ECO:0000259" key="1">
    <source>
        <dbReference type="Pfam" id="PF04909"/>
    </source>
</evidence>
<dbReference type="AlphaFoldDB" id="A0A512DZM6"/>
<dbReference type="Gene3D" id="3.20.20.140">
    <property type="entry name" value="Metal-dependent hydrolases"/>
    <property type="match status" value="1"/>
</dbReference>
<dbReference type="InterPro" id="IPR006680">
    <property type="entry name" value="Amidohydro-rel"/>
</dbReference>
<reference evidence="2 3" key="1">
    <citation type="submission" date="2019-07" db="EMBL/GenBank/DDBJ databases">
        <title>Whole genome shotgun sequence of Skermanella aerolata NBRC 106429.</title>
        <authorList>
            <person name="Hosoyama A."/>
            <person name="Uohara A."/>
            <person name="Ohji S."/>
            <person name="Ichikawa N."/>
        </authorList>
    </citation>
    <scope>NUCLEOTIDE SEQUENCE [LARGE SCALE GENOMIC DNA]</scope>
    <source>
        <strain evidence="2 3">NBRC 106429</strain>
    </source>
</reference>
<dbReference type="CDD" id="cd01292">
    <property type="entry name" value="metallo-dependent_hydrolases"/>
    <property type="match status" value="1"/>
</dbReference>
<dbReference type="PANTHER" id="PTHR42889:SF1">
    <property type="entry name" value="BLR3681 PROTEIN"/>
    <property type="match status" value="1"/>
</dbReference>
<dbReference type="InterPro" id="IPR032466">
    <property type="entry name" value="Metal_Hydrolase"/>
</dbReference>
<accession>A0A512DZM6</accession>
<dbReference type="RefSeq" id="WP_044434585.1">
    <property type="nucleotide sequence ID" value="NZ_BJYZ01000033.1"/>
</dbReference>
<comment type="caution">
    <text evidence="2">The sequence shown here is derived from an EMBL/GenBank/DDBJ whole genome shotgun (WGS) entry which is preliminary data.</text>
</comment>
<dbReference type="EMBL" id="BJYZ01000033">
    <property type="protein sequence ID" value="GEO41936.1"/>
    <property type="molecule type" value="Genomic_DNA"/>
</dbReference>
<sequence>MYRTADGEEIFIIDGHTHLWDGSKENLKNIHGQQFIDCFYGYHSALSPKEYVWPKEKFDKYGAETMYNDLFVEGYDDMAIFQPTYLKDFYVNGFNTTEQNAVLKEKYPDRFILNGAWDPRDGEVGLEALRELASKYQLKGVKLYTAEWHGSSKGYKLSDDWAQRYLEESQKLGIKNIHVHKGPTILPLNRDAFDVADIDEAATNFPELNFIVEHCGLPRLDDFCWIAVQEPNVYGGLAVALPFIHSRPDYFNQIISELLFWLGPDRLLYGSDYAIWSPKWMIEKFMAHELPDNIKKDKGVDLNLDAKRKILGLNAARLYDIDVPAQAAKLSGSAPVKEGEQTMAQVAEVLGDD</sequence>
<dbReference type="PANTHER" id="PTHR42889">
    <property type="entry name" value="BLR3681 PROTEIN"/>
    <property type="match status" value="1"/>
</dbReference>
<organism evidence="2 3">
    <name type="scientific">Skermanella aerolata</name>
    <dbReference type="NCBI Taxonomy" id="393310"/>
    <lineage>
        <taxon>Bacteria</taxon>
        <taxon>Pseudomonadati</taxon>
        <taxon>Pseudomonadota</taxon>
        <taxon>Alphaproteobacteria</taxon>
        <taxon>Rhodospirillales</taxon>
        <taxon>Azospirillaceae</taxon>
        <taxon>Skermanella</taxon>
    </lineage>
</organism>
<dbReference type="Proteomes" id="UP000321523">
    <property type="component" value="Unassembled WGS sequence"/>
</dbReference>
<feature type="domain" description="Amidohydrolase-related" evidence="1">
    <location>
        <begin position="13"/>
        <end position="321"/>
    </location>
</feature>
<dbReference type="SUPFAM" id="SSF51556">
    <property type="entry name" value="Metallo-dependent hydrolases"/>
    <property type="match status" value="1"/>
</dbReference>
<evidence type="ECO:0000313" key="3">
    <source>
        <dbReference type="Proteomes" id="UP000321523"/>
    </source>
</evidence>
<evidence type="ECO:0000313" key="2">
    <source>
        <dbReference type="EMBL" id="GEO41936.1"/>
    </source>
</evidence>
<dbReference type="Pfam" id="PF04909">
    <property type="entry name" value="Amidohydro_2"/>
    <property type="match status" value="1"/>
</dbReference>
<keyword evidence="3" id="KW-1185">Reference proteome</keyword>
<proteinExistence type="predicted"/>
<gene>
    <name evidence="2" type="ORF">SAE02_60840</name>
</gene>
<keyword evidence="2" id="KW-0378">Hydrolase</keyword>